<evidence type="ECO:0000313" key="2">
    <source>
        <dbReference type="RefSeq" id="XP_016505701.1"/>
    </source>
</evidence>
<evidence type="ECO:0000256" key="1">
    <source>
        <dbReference type="SAM" id="MobiDB-lite"/>
    </source>
</evidence>
<gene>
    <name evidence="2" type="primary">LOC107823538</name>
</gene>
<dbReference type="PANTHER" id="PTHR34676:SF8">
    <property type="entry name" value="TRANSMEMBRANE PROTEIN"/>
    <property type="match status" value="1"/>
</dbReference>
<dbReference type="PaxDb" id="4097-A0A1S4CX45"/>
<dbReference type="KEGG" id="nta:107823538"/>
<accession>A0A1S4CX45</accession>
<feature type="non-terminal residue" evidence="2">
    <location>
        <position position="534"/>
    </location>
</feature>
<proteinExistence type="predicted"/>
<feature type="region of interest" description="Disordered" evidence="1">
    <location>
        <begin position="158"/>
        <end position="181"/>
    </location>
</feature>
<feature type="compositionally biased region" description="Basic and acidic residues" evidence="1">
    <location>
        <begin position="158"/>
        <end position="179"/>
    </location>
</feature>
<protein>
    <submittedName>
        <fullName evidence="2">Myosin-16-like</fullName>
    </submittedName>
</protein>
<dbReference type="Pfam" id="PF14223">
    <property type="entry name" value="Retrotran_gag_2"/>
    <property type="match status" value="1"/>
</dbReference>
<dbReference type="OrthoDB" id="1166651at2759"/>
<organism evidence="2">
    <name type="scientific">Nicotiana tabacum</name>
    <name type="common">Common tobacco</name>
    <dbReference type="NCBI Taxonomy" id="4097"/>
    <lineage>
        <taxon>Eukaryota</taxon>
        <taxon>Viridiplantae</taxon>
        <taxon>Streptophyta</taxon>
        <taxon>Embryophyta</taxon>
        <taxon>Tracheophyta</taxon>
        <taxon>Spermatophyta</taxon>
        <taxon>Magnoliopsida</taxon>
        <taxon>eudicotyledons</taxon>
        <taxon>Gunneridae</taxon>
        <taxon>Pentapetalae</taxon>
        <taxon>asterids</taxon>
        <taxon>lamiids</taxon>
        <taxon>Solanales</taxon>
        <taxon>Solanaceae</taxon>
        <taxon>Nicotianoideae</taxon>
        <taxon>Nicotianeae</taxon>
        <taxon>Nicotiana</taxon>
    </lineage>
</organism>
<dbReference type="RefSeq" id="XP_016505701.1">
    <property type="nucleotide sequence ID" value="XM_016650215.1"/>
</dbReference>
<dbReference type="STRING" id="4097.A0A1S4CX45"/>
<reference evidence="2" key="1">
    <citation type="submission" date="2025-08" db="UniProtKB">
        <authorList>
            <consortium name="RefSeq"/>
        </authorList>
    </citation>
    <scope>IDENTIFICATION</scope>
</reference>
<dbReference type="PANTHER" id="PTHR34676">
    <property type="entry name" value="DUF4219 DOMAIN-CONTAINING PROTEIN-RELATED"/>
    <property type="match status" value="1"/>
</dbReference>
<sequence>MAEDSELWDVICDGPFVYTKTNGNPAITVPKTRKEFKDADQKDIEKNFCAKKILVCGIGPDEYNRISACKSRRSGKLSKQLNEGRRIHSGYAHSLTSIINELHSLGEIIPRNKLVRKILSVLPGSWESKVYAITEAKDLLKLTMDELVGNLKTYEMKKKKDNERREPKREKNLVLKTDNDSGGEDADMAYLTKKFQKMVRRSRSIPKRDEDEEDDDKDEVNFLDVQRNLKSYSQKKLISLANVLIDAYHNLIDDKNALTTELGEIKHERDDLVVVACDLRETIGSLKREKYTLTERIANIEHEKDDLLVVVVDLKETIEELRRENRPVNTKKVKEVASEAHLKLENELRLVKSSLCAELEKNKQLQEELGRVKSVLEKSLKWTWSSDSITVLYTNNGENGQGIGFQKEKTRYNPHSKKDLVRGLHKSSFKDHRVCDACVKVKQVRSSFKLKKTKYETPSDIKELGPSITITEAENRVVDVVHGTPAAEVRNMTHGLNPEEHESFLNKIQVSNWKHKSSHLLQNIITPLDSEIQT</sequence>
<name>A0A1S4CX45_TOBAC</name>
<dbReference type="AlphaFoldDB" id="A0A1S4CX45"/>